<dbReference type="Pfam" id="PF13516">
    <property type="entry name" value="LRR_6"/>
    <property type="match status" value="1"/>
</dbReference>
<keyword evidence="6" id="KW-0067">ATP-binding</keyword>
<dbReference type="SMART" id="SM01289">
    <property type="entry name" value="PYRIN"/>
    <property type="match status" value="1"/>
</dbReference>
<keyword evidence="4" id="KW-0677">Repeat</keyword>
<protein>
    <recommendedName>
        <fullName evidence="11">B30.2/SPRY domain-containing protein</fullName>
    </recommendedName>
</protein>
<evidence type="ECO:0000259" key="7">
    <source>
        <dbReference type="PROSITE" id="PS50188"/>
    </source>
</evidence>
<dbReference type="OMA" id="TEVHING"/>
<dbReference type="InterPro" id="IPR001870">
    <property type="entry name" value="B30.2/SPRY"/>
</dbReference>
<name>A0A3Q0SPY8_AMPCI</name>
<dbReference type="Proteomes" id="UP000261340">
    <property type="component" value="Unplaced"/>
</dbReference>
<evidence type="ECO:0008006" key="11">
    <source>
        <dbReference type="Google" id="ProtNLM"/>
    </source>
</evidence>
<dbReference type="InterPro" id="IPR041267">
    <property type="entry name" value="NLRP_HD2"/>
</dbReference>
<reference evidence="9" key="2">
    <citation type="submission" date="2025-09" db="UniProtKB">
        <authorList>
            <consortium name="Ensembl"/>
        </authorList>
    </citation>
    <scope>IDENTIFICATION</scope>
</reference>
<keyword evidence="3" id="KW-0433">Leucine-rich repeat</keyword>
<dbReference type="Pfam" id="PF05729">
    <property type="entry name" value="NACHT"/>
    <property type="match status" value="2"/>
</dbReference>
<dbReference type="Pfam" id="PF14484">
    <property type="entry name" value="FISNA"/>
    <property type="match status" value="1"/>
</dbReference>
<dbReference type="InterPro" id="IPR003877">
    <property type="entry name" value="SPRY_dom"/>
</dbReference>
<keyword evidence="10" id="KW-1185">Reference proteome</keyword>
<dbReference type="InterPro" id="IPR029495">
    <property type="entry name" value="NACHT-assoc"/>
</dbReference>
<dbReference type="GO" id="GO:0005737">
    <property type="term" value="C:cytoplasm"/>
    <property type="evidence" value="ECO:0007669"/>
    <property type="project" value="UniProtKB-SubCell"/>
</dbReference>
<dbReference type="InterPro" id="IPR032675">
    <property type="entry name" value="LRR_dom_sf"/>
</dbReference>
<dbReference type="InterPro" id="IPR006574">
    <property type="entry name" value="PRY"/>
</dbReference>
<dbReference type="InterPro" id="IPR043136">
    <property type="entry name" value="B30.2/SPRY_sf"/>
</dbReference>
<dbReference type="CDD" id="cd08321">
    <property type="entry name" value="Pyrin_ASC-like"/>
    <property type="match status" value="1"/>
</dbReference>
<dbReference type="Pfam" id="PF17779">
    <property type="entry name" value="WHD_NOD2"/>
    <property type="match status" value="1"/>
</dbReference>
<dbReference type="SMART" id="SM00589">
    <property type="entry name" value="PRY"/>
    <property type="match status" value="1"/>
</dbReference>
<dbReference type="InterPro" id="IPR013320">
    <property type="entry name" value="ConA-like_dom_sf"/>
</dbReference>
<organism evidence="9 10">
    <name type="scientific">Amphilophus citrinellus</name>
    <name type="common">Midas cichlid</name>
    <name type="synonym">Cichlasoma citrinellum</name>
    <dbReference type="NCBI Taxonomy" id="61819"/>
    <lineage>
        <taxon>Eukaryota</taxon>
        <taxon>Metazoa</taxon>
        <taxon>Chordata</taxon>
        <taxon>Craniata</taxon>
        <taxon>Vertebrata</taxon>
        <taxon>Euteleostomi</taxon>
        <taxon>Actinopterygii</taxon>
        <taxon>Neopterygii</taxon>
        <taxon>Teleostei</taxon>
        <taxon>Neoteleostei</taxon>
        <taxon>Acanthomorphata</taxon>
        <taxon>Ovalentaria</taxon>
        <taxon>Cichlomorphae</taxon>
        <taxon>Cichliformes</taxon>
        <taxon>Cichlidae</taxon>
        <taxon>New World cichlids</taxon>
        <taxon>Cichlasomatinae</taxon>
        <taxon>Heroini</taxon>
        <taxon>Amphilophus</taxon>
    </lineage>
</organism>
<feature type="domain" description="B30.2/SPRY" evidence="7">
    <location>
        <begin position="800"/>
        <end position="997"/>
    </location>
</feature>
<dbReference type="Ensembl" id="ENSACIT00000024411.1">
    <property type="protein sequence ID" value="ENSACIP00000023788.1"/>
    <property type="gene ID" value="ENSACIG00000018443.1"/>
</dbReference>
<dbReference type="PRINTS" id="PR01407">
    <property type="entry name" value="BUTYPHLNCDUF"/>
</dbReference>
<dbReference type="SMART" id="SM00449">
    <property type="entry name" value="SPRY"/>
    <property type="match status" value="1"/>
</dbReference>
<dbReference type="Pfam" id="PF02758">
    <property type="entry name" value="PYRIN"/>
    <property type="match status" value="1"/>
</dbReference>
<evidence type="ECO:0000256" key="1">
    <source>
        <dbReference type="ARBA" id="ARBA00004496"/>
    </source>
</evidence>
<keyword evidence="2" id="KW-0963">Cytoplasm</keyword>
<evidence type="ECO:0000259" key="8">
    <source>
        <dbReference type="PROSITE" id="PS50824"/>
    </source>
</evidence>
<dbReference type="InterPro" id="IPR003879">
    <property type="entry name" value="Butyrophylin_SPRY"/>
</dbReference>
<dbReference type="InterPro" id="IPR027417">
    <property type="entry name" value="P-loop_NTPase"/>
</dbReference>
<dbReference type="InterPro" id="IPR004020">
    <property type="entry name" value="DAPIN"/>
</dbReference>
<dbReference type="PANTHER" id="PTHR24106">
    <property type="entry name" value="NACHT, LRR AND CARD DOMAINS-CONTAINING"/>
    <property type="match status" value="1"/>
</dbReference>
<evidence type="ECO:0000256" key="4">
    <source>
        <dbReference type="ARBA" id="ARBA00022737"/>
    </source>
</evidence>
<dbReference type="SUPFAM" id="SSF52047">
    <property type="entry name" value="RNI-like"/>
    <property type="match status" value="1"/>
</dbReference>
<dbReference type="Gene3D" id="3.40.50.300">
    <property type="entry name" value="P-loop containing nucleotide triphosphate hydrolases"/>
    <property type="match status" value="1"/>
</dbReference>
<feature type="domain" description="Pyrin" evidence="8">
    <location>
        <begin position="1"/>
        <end position="96"/>
    </location>
</feature>
<accession>A0A3Q0SPY8</accession>
<evidence type="ECO:0000256" key="2">
    <source>
        <dbReference type="ARBA" id="ARBA00022490"/>
    </source>
</evidence>
<proteinExistence type="predicted"/>
<dbReference type="SUPFAM" id="SSF49899">
    <property type="entry name" value="Concanavalin A-like lectins/glucanases"/>
    <property type="match status" value="1"/>
</dbReference>
<dbReference type="InterPro" id="IPR051261">
    <property type="entry name" value="NLR"/>
</dbReference>
<dbReference type="Pfam" id="PF17776">
    <property type="entry name" value="NLRC4_HD2"/>
    <property type="match status" value="1"/>
</dbReference>
<dbReference type="STRING" id="61819.ENSACIP00000023788"/>
<dbReference type="Gene3D" id="2.60.120.920">
    <property type="match status" value="1"/>
</dbReference>
<dbReference type="GO" id="GO:0005524">
    <property type="term" value="F:ATP binding"/>
    <property type="evidence" value="ECO:0007669"/>
    <property type="project" value="UniProtKB-KW"/>
</dbReference>
<dbReference type="InterPro" id="IPR041075">
    <property type="entry name" value="NOD1/2_WH"/>
</dbReference>
<dbReference type="InterPro" id="IPR007111">
    <property type="entry name" value="NACHT_NTPase"/>
</dbReference>
<dbReference type="PROSITE" id="PS50824">
    <property type="entry name" value="DAPIN"/>
    <property type="match status" value="1"/>
</dbReference>
<reference evidence="9" key="1">
    <citation type="submission" date="2025-08" db="UniProtKB">
        <authorList>
            <consortium name="Ensembl"/>
        </authorList>
    </citation>
    <scope>IDENTIFICATION</scope>
</reference>
<dbReference type="SMART" id="SM01288">
    <property type="entry name" value="FISNA"/>
    <property type="match status" value="1"/>
</dbReference>
<dbReference type="CDD" id="cd16040">
    <property type="entry name" value="SPRY_PRY_SNTX"/>
    <property type="match status" value="1"/>
</dbReference>
<evidence type="ECO:0000313" key="9">
    <source>
        <dbReference type="Ensembl" id="ENSACIP00000023788.1"/>
    </source>
</evidence>
<keyword evidence="5" id="KW-0547">Nucleotide-binding</keyword>
<sequence>MTIFSDMMSGDLLNTLEDLGDEEFNKFKWFLQQGDVLQGRTVIRKSRLETSKRFETVDLMTQTYEVAGAVEVTKVILEKINRNDLLQSLLANSSITEGQSQDETNMRPHPITFYQQMLQSSFQDKFLGAEEEEWAKDTQNLANIYTELYITARCDIQIPAQHEVRSFEKAWKPTGAEKPIQPTDLFKHPSEEDKTIKTVLTNGIAGIGKTFLVQKFVLDWAEKRFNQDVHLIFPFTFRQLNPLKGEKFSLESKFKLLFVFDGLDESRLHLDFYADDNRSADVTKPTKTDVLLRELISGNLLQSARIWITTRPAATNQFPREFVSNITEVKGFTDPCKEEYFKKRFKDEEQANRIVSHIKASRSLFIMCHIPVFCWITATVLEDVLKTREGGELPKTLTEMYTEFLVSHIDQTKEKYGPEKSIQYIKSLAKLAFHQLEKGNLIFYEKDLSESNIYFNEASVCSGVVTKIFREEQGRKGKDKMFSFVHLSVQEFLAALYVRMSFVNSNKNVMPLPSFSLKNLRLLLSKTSSKKIHRISIDRALQSPNGHLDLFLRFLLGLSVQTNQGKLHNLLIKTDSSPETNQETIQYIKKKISENLSPERSINLFHCLNELNDCSLVEEIQQSLRSGSLSADKLSSAHWSALLFILLSSEEDLDVFDLKKYSVFASEDAFLRLVPIMKEASKILLSGCDLSKRSCSALSSVLSCQSSMLRELDLSNNDLQDSGVRLLSVGLGTPHCRLERLNLSGCMVSAKGCTSLASALRANPYHLIELDLTYNHPGDAGTNALSAGVEHEHWKLKNLRLEHGGEQRLKPGLKKYFCELTVDTNTANRNLKLSDNNRKVTALELQEPYPTHADRFDTCLQLLCEYGLTGRTYWEVDWKGVVDLAVSYRGIQKRGDSVDCKFGCNNQSWSLMCSEVDHYSVWHNNTGKDISSSSFSSVSNRVGVYLDWPAGTLSYYRICSGSMTLLHTFKTTFTEPLYPGFGFCTLSYGSSVSLSSQ</sequence>
<dbReference type="Gene3D" id="1.10.533.10">
    <property type="entry name" value="Death Domain, Fas"/>
    <property type="match status" value="1"/>
</dbReference>
<dbReference type="SUPFAM" id="SSF47986">
    <property type="entry name" value="DEATH domain"/>
    <property type="match status" value="1"/>
</dbReference>
<evidence type="ECO:0000256" key="6">
    <source>
        <dbReference type="ARBA" id="ARBA00022840"/>
    </source>
</evidence>
<dbReference type="Pfam" id="PF00622">
    <property type="entry name" value="SPRY"/>
    <property type="match status" value="1"/>
</dbReference>
<evidence type="ECO:0000313" key="10">
    <source>
        <dbReference type="Proteomes" id="UP000261340"/>
    </source>
</evidence>
<comment type="subcellular location">
    <subcellularLocation>
        <location evidence="1">Cytoplasm</location>
    </subcellularLocation>
</comment>
<dbReference type="PROSITE" id="PS50188">
    <property type="entry name" value="B302_SPRY"/>
    <property type="match status" value="1"/>
</dbReference>
<dbReference type="Pfam" id="PF13765">
    <property type="entry name" value="PRY"/>
    <property type="match status" value="1"/>
</dbReference>
<evidence type="ECO:0000256" key="5">
    <source>
        <dbReference type="ARBA" id="ARBA00022741"/>
    </source>
</evidence>
<dbReference type="GeneTree" id="ENSGT01150000286904"/>
<dbReference type="AlphaFoldDB" id="A0A3Q0SPY8"/>
<evidence type="ECO:0000256" key="3">
    <source>
        <dbReference type="ARBA" id="ARBA00022614"/>
    </source>
</evidence>
<dbReference type="Gene3D" id="3.80.10.10">
    <property type="entry name" value="Ribonuclease Inhibitor"/>
    <property type="match status" value="1"/>
</dbReference>
<dbReference type="SMART" id="SM00368">
    <property type="entry name" value="LRR_RI"/>
    <property type="match status" value="3"/>
</dbReference>
<dbReference type="InterPro" id="IPR001611">
    <property type="entry name" value="Leu-rich_rpt"/>
</dbReference>
<dbReference type="InterPro" id="IPR011029">
    <property type="entry name" value="DEATH-like_dom_sf"/>
</dbReference>